<dbReference type="Proteomes" id="UP000029647">
    <property type="component" value="Unassembled WGS sequence"/>
</dbReference>
<accession>A0A090WLR5</accession>
<organism evidence="1 2">
    <name type="scientific">Nonlabens ulvanivorans</name>
    <name type="common">Persicivirga ulvanivorans</name>
    <dbReference type="NCBI Taxonomy" id="906888"/>
    <lineage>
        <taxon>Bacteria</taxon>
        <taxon>Pseudomonadati</taxon>
        <taxon>Bacteroidota</taxon>
        <taxon>Flavobacteriia</taxon>
        <taxon>Flavobacteriales</taxon>
        <taxon>Flavobacteriaceae</taxon>
        <taxon>Nonlabens</taxon>
    </lineage>
</organism>
<evidence type="ECO:0000313" key="1">
    <source>
        <dbReference type="EMBL" id="GAL76364.1"/>
    </source>
</evidence>
<sequence>MARRRKRKATPKSRNSVFQPPGTISYVGLEREGNVATETICYDETFIKVREHSSSK</sequence>
<proteinExistence type="predicted"/>
<protein>
    <submittedName>
        <fullName evidence="1">Magnesium and cobalt transport protein CorA</fullName>
    </submittedName>
</protein>
<reference evidence="1 2" key="1">
    <citation type="journal article" date="2014" name="Genome Announc.">
        <title>Draft Genome Sequences of Marine Flavobacterium Nonlabens Strains NR17, NR24, NR27, NR32, NR33, and Ara13.</title>
        <authorList>
            <person name="Nakanishi M."/>
            <person name="Meirelles P."/>
            <person name="Suzuki R."/>
            <person name="Takatani N."/>
            <person name="Mino S."/>
            <person name="Suda W."/>
            <person name="Oshima K."/>
            <person name="Hattori M."/>
            <person name="Ohkuma M."/>
            <person name="Hosokawa M."/>
            <person name="Miyashita K."/>
            <person name="Thompson F.L."/>
            <person name="Niwa A."/>
            <person name="Sawabe T."/>
            <person name="Sawabe T."/>
        </authorList>
    </citation>
    <scope>NUCLEOTIDE SEQUENCE [LARGE SCALE GENOMIC DNA]</scope>
    <source>
        <strain evidence="2">JCM19275</strain>
    </source>
</reference>
<evidence type="ECO:0000313" key="2">
    <source>
        <dbReference type="Proteomes" id="UP000029647"/>
    </source>
</evidence>
<gene>
    <name evidence="1" type="ORF">JCM19275_773</name>
</gene>
<dbReference type="EMBL" id="BBNT01000010">
    <property type="protein sequence ID" value="GAL76364.1"/>
    <property type="molecule type" value="Genomic_DNA"/>
</dbReference>
<name>A0A090WLR5_NONUL</name>
<dbReference type="AlphaFoldDB" id="A0A090WLR5"/>
<comment type="caution">
    <text evidence="1">The sequence shown here is derived from an EMBL/GenBank/DDBJ whole genome shotgun (WGS) entry which is preliminary data.</text>
</comment>